<feature type="binding site" evidence="7">
    <location>
        <begin position="205"/>
        <end position="211"/>
    </location>
    <ligand>
        <name>(6S)-NADPHX</name>
        <dbReference type="ChEBI" id="CHEBI:64076"/>
    </ligand>
</feature>
<accession>A0ABR1AYT0</accession>
<evidence type="ECO:0000313" key="9">
    <source>
        <dbReference type="EMBL" id="KAK6631513.1"/>
    </source>
</evidence>
<evidence type="ECO:0000313" key="10">
    <source>
        <dbReference type="Proteomes" id="UP001359485"/>
    </source>
</evidence>
<keyword evidence="1 7" id="KW-0547">Nucleotide-binding</keyword>
<evidence type="ECO:0000256" key="3">
    <source>
        <dbReference type="ARBA" id="ARBA00022857"/>
    </source>
</evidence>
<proteinExistence type="inferred from homology"/>
<feature type="binding site" evidence="7">
    <location>
        <begin position="235"/>
        <end position="239"/>
    </location>
    <ligand>
        <name>ATP</name>
        <dbReference type="ChEBI" id="CHEBI:30616"/>
    </ligand>
</feature>
<dbReference type="HAMAP" id="MF_01965">
    <property type="entry name" value="NADHX_dehydratase"/>
    <property type="match status" value="1"/>
</dbReference>
<evidence type="ECO:0000256" key="6">
    <source>
        <dbReference type="ARBA" id="ARBA00047472"/>
    </source>
</evidence>
<feature type="binding site" evidence="7">
    <location>
        <position position="148"/>
    </location>
    <ligand>
        <name>(6S)-NADPHX</name>
        <dbReference type="ChEBI" id="CHEBI:64076"/>
    </ligand>
</feature>
<evidence type="ECO:0000256" key="4">
    <source>
        <dbReference type="ARBA" id="ARBA00023027"/>
    </source>
</evidence>
<keyword evidence="5 7" id="KW-0456">Lyase</keyword>
<dbReference type="EMBL" id="JAWJWF010000006">
    <property type="protein sequence ID" value="KAK6631513.1"/>
    <property type="molecule type" value="Genomic_DNA"/>
</dbReference>
<feature type="binding site" evidence="7">
    <location>
        <begin position="265"/>
        <end position="274"/>
    </location>
    <ligand>
        <name>ATP</name>
        <dbReference type="ChEBI" id="CHEBI:30616"/>
    </ligand>
</feature>
<keyword evidence="4 7" id="KW-0520">NAD</keyword>
<sequence length="365" mass="39915">MNSIVTVGKKFVKLEYVRKLVVGKLKGFCLVFNAQESTMSQLSVSDQYVTDIKKFIPKLTSDLRKGQCGRIGVIGGSAEYTGAPYFSAISALKLGADLVYVFCCKAAAPVIKSYSPELIVLPILDDNDVVQKIESWLPRLHALVIGPGLGRDPDTLQNVTAIINYCSEKVKPLLPLVIDADGLYVVQNNISLIQKYTGPVILTPNGIEYCRLSSSLSLSDPLQIATSLNSVVLHKGSSDIIVNGISNMKLNLTLQNVLMKCDVTGSVRRCGGQGDILSGCIATFVAWYELHRRNNQSLEGNSKDCNQDNLNYFKTNLLGYSLSCYAGCVLTRTCSRLAFKEFGRSMTASDMIPYINKAFESNFGE</sequence>
<comment type="caution">
    <text evidence="9">The sequence shown here is derived from an EMBL/GenBank/DDBJ whole genome shotgun (WGS) entry which is preliminary data.</text>
</comment>
<evidence type="ECO:0000259" key="8">
    <source>
        <dbReference type="PROSITE" id="PS51383"/>
    </source>
</evidence>
<dbReference type="Gene3D" id="3.40.1190.20">
    <property type="match status" value="1"/>
</dbReference>
<comment type="function">
    <text evidence="7">Catalyzes the dehydration of the S-form of NAD(P)HX at the expense of ATP, which is converted to ADP. Together with NAD(P)HX epimerase, which catalyzes the epimerization of the S- and R-forms, the enzyme allows the repair of both epimers of NAD(P)HX, a damaged form of NAD(P)H that is a result of enzymatic or heat-dependent hydration.</text>
</comment>
<protein>
    <recommendedName>
        <fullName evidence="7">ATP-dependent (S)-NAD(P)H-hydrate dehydratase</fullName>
        <ecNumber evidence="7">4.2.1.93</ecNumber>
    </recommendedName>
    <alternativeName>
        <fullName evidence="7">ATP-dependent NAD(P)HX dehydratase</fullName>
    </alternativeName>
</protein>
<keyword evidence="7" id="KW-0597">Phosphoprotein</keyword>
<dbReference type="EC" id="4.2.1.93" evidence="7"/>
<organism evidence="9 10">
    <name type="scientific">Polyplax serrata</name>
    <name type="common">Common mouse louse</name>
    <dbReference type="NCBI Taxonomy" id="468196"/>
    <lineage>
        <taxon>Eukaryota</taxon>
        <taxon>Metazoa</taxon>
        <taxon>Ecdysozoa</taxon>
        <taxon>Arthropoda</taxon>
        <taxon>Hexapoda</taxon>
        <taxon>Insecta</taxon>
        <taxon>Pterygota</taxon>
        <taxon>Neoptera</taxon>
        <taxon>Paraneoptera</taxon>
        <taxon>Psocodea</taxon>
        <taxon>Troctomorpha</taxon>
        <taxon>Phthiraptera</taxon>
        <taxon>Anoplura</taxon>
        <taxon>Polyplacidae</taxon>
        <taxon>Polyplax</taxon>
    </lineage>
</organism>
<evidence type="ECO:0000256" key="2">
    <source>
        <dbReference type="ARBA" id="ARBA00022840"/>
    </source>
</evidence>
<dbReference type="InterPro" id="IPR000631">
    <property type="entry name" value="CARKD"/>
</dbReference>
<comment type="similarity">
    <text evidence="7">Belongs to the NnrD/CARKD family.</text>
</comment>
<comment type="catalytic activity">
    <reaction evidence="7">
        <text>(6S)-NADHX + ATP = ADP + phosphate + NADH + H(+)</text>
        <dbReference type="Rhea" id="RHEA:19017"/>
        <dbReference type="ChEBI" id="CHEBI:15378"/>
        <dbReference type="ChEBI" id="CHEBI:30616"/>
        <dbReference type="ChEBI" id="CHEBI:43474"/>
        <dbReference type="ChEBI" id="CHEBI:57945"/>
        <dbReference type="ChEBI" id="CHEBI:64074"/>
        <dbReference type="ChEBI" id="CHEBI:456216"/>
        <dbReference type="EC" id="4.2.1.93"/>
    </reaction>
</comment>
<feature type="binding site" evidence="7">
    <location>
        <position position="275"/>
    </location>
    <ligand>
        <name>(6S)-NADPHX</name>
        <dbReference type="ChEBI" id="CHEBI:64076"/>
    </ligand>
</feature>
<dbReference type="NCBIfam" id="TIGR00196">
    <property type="entry name" value="yjeF_cterm"/>
    <property type="match status" value="1"/>
</dbReference>
<name>A0ABR1AYT0_POLSC</name>
<keyword evidence="10" id="KW-1185">Reference proteome</keyword>
<comment type="cofactor">
    <cofactor evidence="7">
        <name>Mg(2+)</name>
        <dbReference type="ChEBI" id="CHEBI:18420"/>
    </cofactor>
</comment>
<comment type="catalytic activity">
    <reaction evidence="6 7">
        <text>(6S)-NADPHX + ATP = ADP + phosphate + NADPH + H(+)</text>
        <dbReference type="Rhea" id="RHEA:32231"/>
        <dbReference type="ChEBI" id="CHEBI:15378"/>
        <dbReference type="ChEBI" id="CHEBI:30616"/>
        <dbReference type="ChEBI" id="CHEBI:43474"/>
        <dbReference type="ChEBI" id="CHEBI:57783"/>
        <dbReference type="ChEBI" id="CHEBI:64076"/>
        <dbReference type="ChEBI" id="CHEBI:456216"/>
        <dbReference type="EC" id="4.2.1.93"/>
    </reaction>
</comment>
<dbReference type="PANTHER" id="PTHR12592">
    <property type="entry name" value="ATP-DEPENDENT (S)-NAD(P)H-HYDRATE DEHYDRATASE FAMILY MEMBER"/>
    <property type="match status" value="1"/>
</dbReference>
<dbReference type="CDD" id="cd01171">
    <property type="entry name" value="YXKO-related"/>
    <property type="match status" value="1"/>
</dbReference>
<evidence type="ECO:0000256" key="1">
    <source>
        <dbReference type="ARBA" id="ARBA00022741"/>
    </source>
</evidence>
<evidence type="ECO:0000256" key="7">
    <source>
        <dbReference type="HAMAP-Rule" id="MF_03157"/>
    </source>
</evidence>
<dbReference type="InterPro" id="IPR029056">
    <property type="entry name" value="Ribokinase-like"/>
</dbReference>
<dbReference type="PANTHER" id="PTHR12592:SF0">
    <property type="entry name" value="ATP-DEPENDENT (S)-NAD(P)H-HYDRATE DEHYDRATASE"/>
    <property type="match status" value="1"/>
</dbReference>
<gene>
    <name evidence="9" type="ORF">RUM44_006040</name>
</gene>
<keyword evidence="2 7" id="KW-0067">ATP-binding</keyword>
<feature type="domain" description="YjeF C-terminal" evidence="8">
    <location>
        <begin position="48"/>
        <end position="362"/>
    </location>
</feature>
<dbReference type="SUPFAM" id="SSF53613">
    <property type="entry name" value="Ribokinase-like"/>
    <property type="match status" value="1"/>
</dbReference>
<dbReference type="Pfam" id="PF01256">
    <property type="entry name" value="Carb_kinase"/>
    <property type="match status" value="1"/>
</dbReference>
<dbReference type="PROSITE" id="PS51383">
    <property type="entry name" value="YJEF_C_3"/>
    <property type="match status" value="1"/>
</dbReference>
<evidence type="ECO:0000256" key="5">
    <source>
        <dbReference type="ARBA" id="ARBA00023239"/>
    </source>
</evidence>
<reference evidence="9 10" key="1">
    <citation type="submission" date="2023-09" db="EMBL/GenBank/DDBJ databases">
        <title>Genomes of two closely related lineages of the louse Polyplax serrata with different host specificities.</title>
        <authorList>
            <person name="Martinu J."/>
            <person name="Tarabai H."/>
            <person name="Stefka J."/>
            <person name="Hypsa V."/>
        </authorList>
    </citation>
    <scope>NUCLEOTIDE SEQUENCE [LARGE SCALE GENOMIC DNA]</scope>
    <source>
        <strain evidence="9">98ZLc_SE</strain>
    </source>
</reference>
<keyword evidence="3" id="KW-0521">NADP</keyword>
<dbReference type="Proteomes" id="UP001359485">
    <property type="component" value="Unassembled WGS sequence"/>
</dbReference>